<evidence type="ECO:0000313" key="3">
    <source>
        <dbReference type="Proteomes" id="UP000585363"/>
    </source>
</evidence>
<proteinExistence type="predicted"/>
<dbReference type="Gene3D" id="3.40.50.1000">
    <property type="entry name" value="HAD superfamily/HAD-like"/>
    <property type="match status" value="1"/>
</dbReference>
<keyword evidence="2" id="KW-0378">Hydrolase</keyword>
<dbReference type="InterPro" id="IPR023214">
    <property type="entry name" value="HAD_sf"/>
</dbReference>
<dbReference type="RefSeq" id="WP_169401720.1">
    <property type="nucleotide sequence ID" value="NZ_JAADJU010000002.1"/>
</dbReference>
<dbReference type="PANTHER" id="PTHR18901:SF38">
    <property type="entry name" value="PSEUDOURIDINE-5'-PHOSPHATASE"/>
    <property type="match status" value="1"/>
</dbReference>
<dbReference type="InterPro" id="IPR023198">
    <property type="entry name" value="PGP-like_dom2"/>
</dbReference>
<dbReference type="InterPro" id="IPR036412">
    <property type="entry name" value="HAD-like_sf"/>
</dbReference>
<evidence type="ECO:0000313" key="2">
    <source>
        <dbReference type="EMBL" id="NMP26014.1"/>
    </source>
</evidence>
<sequence>MHIKAVIFDMDGVIIDSETFWQQAQIMALADYDVTVNATECETLTKGKRLDEIARVWCEKFDLIGVSSQLEKKIIAHVTALISTHGEPMQGIYAALTYFQQQGYRLALATSSSHQVIDAVFRKLGLWHYFEVISSADDEAHGKPHPAVYLATASKLHLPVADCLVIEDSQSGFQAAQAAGMKTLVVTEDCHHDKFSGALGRYYSMPALLQAIIASTVLQHEPVA</sequence>
<dbReference type="EMBL" id="JAADJU010000002">
    <property type="protein sequence ID" value="NMP26014.1"/>
    <property type="molecule type" value="Genomic_DNA"/>
</dbReference>
<keyword evidence="1" id="KW-0479">Metal-binding</keyword>
<comment type="caution">
    <text evidence="2">The sequence shown here is derived from an EMBL/GenBank/DDBJ whole genome shotgun (WGS) entry which is preliminary data.</text>
</comment>
<dbReference type="CDD" id="cd07505">
    <property type="entry name" value="HAD_BPGM-like"/>
    <property type="match status" value="1"/>
</dbReference>
<accession>A0A848MI40</accession>
<dbReference type="NCBIfam" id="TIGR01549">
    <property type="entry name" value="HAD-SF-IA-v1"/>
    <property type="match status" value="1"/>
</dbReference>
<dbReference type="NCBIfam" id="TIGR01509">
    <property type="entry name" value="HAD-SF-IA-v3"/>
    <property type="match status" value="1"/>
</dbReference>
<dbReference type="AlphaFoldDB" id="A0A848MI40"/>
<gene>
    <name evidence="2" type="ORF">GW590_03885</name>
</gene>
<name>A0A848MI40_9GAMM</name>
<keyword evidence="3" id="KW-1185">Reference proteome</keyword>
<dbReference type="SFLD" id="SFLDG01129">
    <property type="entry name" value="C1.5:_HAD__Beta-PGM__Phosphata"/>
    <property type="match status" value="1"/>
</dbReference>
<dbReference type="GO" id="GO:0016787">
    <property type="term" value="F:hydrolase activity"/>
    <property type="evidence" value="ECO:0007669"/>
    <property type="project" value="UniProtKB-KW"/>
</dbReference>
<dbReference type="SFLD" id="SFLDG01135">
    <property type="entry name" value="C1.5.6:_HAD__Beta-PGM__Phospha"/>
    <property type="match status" value="1"/>
</dbReference>
<dbReference type="SUPFAM" id="SSF56784">
    <property type="entry name" value="HAD-like"/>
    <property type="match status" value="1"/>
</dbReference>
<dbReference type="InterPro" id="IPR006439">
    <property type="entry name" value="HAD-SF_hydro_IA"/>
</dbReference>
<protein>
    <submittedName>
        <fullName evidence="2">HAD-IA family hydrolase</fullName>
    </submittedName>
</protein>
<reference evidence="2 3" key="2">
    <citation type="submission" date="2020-06" db="EMBL/GenBank/DDBJ databases">
        <title>Polyphasic characterization of a Rahnella strain isolated from tree sap.</title>
        <authorList>
            <person name="Kim I.S."/>
        </authorList>
    </citation>
    <scope>NUCLEOTIDE SEQUENCE [LARGE SCALE GENOMIC DNA]</scope>
    <source>
        <strain evidence="2 3">SAP-1</strain>
    </source>
</reference>
<dbReference type="Gene3D" id="1.10.150.240">
    <property type="entry name" value="Putative phosphatase, domain 2"/>
    <property type="match status" value="1"/>
</dbReference>
<evidence type="ECO:0000256" key="1">
    <source>
        <dbReference type="ARBA" id="ARBA00022723"/>
    </source>
</evidence>
<dbReference type="PRINTS" id="PR00413">
    <property type="entry name" value="HADHALOGNASE"/>
</dbReference>
<dbReference type="Pfam" id="PF13419">
    <property type="entry name" value="HAD_2"/>
    <property type="match status" value="1"/>
</dbReference>
<dbReference type="PANTHER" id="PTHR18901">
    <property type="entry name" value="2-DEOXYGLUCOSE-6-PHOSPHATE PHOSPHATASE 2"/>
    <property type="match status" value="1"/>
</dbReference>
<dbReference type="Proteomes" id="UP000585363">
    <property type="component" value="Unassembled WGS sequence"/>
</dbReference>
<organism evidence="2 3">
    <name type="scientific">Rouxiella aceris</name>
    <dbReference type="NCBI Taxonomy" id="2703884"/>
    <lineage>
        <taxon>Bacteria</taxon>
        <taxon>Pseudomonadati</taxon>
        <taxon>Pseudomonadota</taxon>
        <taxon>Gammaproteobacteria</taxon>
        <taxon>Enterobacterales</taxon>
        <taxon>Yersiniaceae</taxon>
        <taxon>Rouxiella</taxon>
    </lineage>
</organism>
<dbReference type="InterPro" id="IPR041492">
    <property type="entry name" value="HAD_2"/>
</dbReference>
<dbReference type="SFLD" id="SFLDS00003">
    <property type="entry name" value="Haloacid_Dehalogenase"/>
    <property type="match status" value="1"/>
</dbReference>
<dbReference type="GO" id="GO:0046872">
    <property type="term" value="F:metal ion binding"/>
    <property type="evidence" value="ECO:0007669"/>
    <property type="project" value="UniProtKB-KW"/>
</dbReference>
<reference evidence="2 3" key="1">
    <citation type="submission" date="2020-01" db="EMBL/GenBank/DDBJ databases">
        <authorList>
            <person name="Lee S.D."/>
        </authorList>
    </citation>
    <scope>NUCLEOTIDE SEQUENCE [LARGE SCALE GENOMIC DNA]</scope>
    <source>
        <strain evidence="2 3">SAP-1</strain>
    </source>
</reference>